<dbReference type="EMBL" id="CP071444">
    <property type="protein sequence ID" value="QSX09115.1"/>
    <property type="molecule type" value="Genomic_DNA"/>
</dbReference>
<comment type="similarity">
    <text evidence="1">Belongs to the flavoredoxin family.</text>
</comment>
<dbReference type="InterPro" id="IPR002563">
    <property type="entry name" value="Flavin_Rdtase-like_dom"/>
</dbReference>
<feature type="domain" description="Flavin reductase like" evidence="2">
    <location>
        <begin position="13"/>
        <end position="162"/>
    </location>
</feature>
<protein>
    <submittedName>
        <fullName evidence="3">Flavin reductase family protein</fullName>
    </submittedName>
</protein>
<evidence type="ECO:0000313" key="4">
    <source>
        <dbReference type="Proteomes" id="UP000663499"/>
    </source>
</evidence>
<organism evidence="3 4">
    <name type="scientific">Alkalibacter rhizosphaerae</name>
    <dbReference type="NCBI Taxonomy" id="2815577"/>
    <lineage>
        <taxon>Bacteria</taxon>
        <taxon>Bacillati</taxon>
        <taxon>Bacillota</taxon>
        <taxon>Clostridia</taxon>
        <taxon>Eubacteriales</taxon>
        <taxon>Eubacteriaceae</taxon>
        <taxon>Alkalibacter</taxon>
    </lineage>
</organism>
<evidence type="ECO:0000256" key="1">
    <source>
        <dbReference type="ARBA" id="ARBA00038054"/>
    </source>
</evidence>
<gene>
    <name evidence="3" type="ORF">J0B03_03340</name>
</gene>
<reference evidence="3" key="1">
    <citation type="submission" date="2021-03" db="EMBL/GenBank/DDBJ databases">
        <title>Alkalibacter marinus sp. nov., isolated from tidal flat sediment.</title>
        <authorList>
            <person name="Namirimu T."/>
            <person name="Yang J.-A."/>
            <person name="Yang S.-H."/>
            <person name="Kim Y.-J."/>
            <person name="Kwon K.K."/>
        </authorList>
    </citation>
    <scope>NUCLEOTIDE SEQUENCE</scope>
    <source>
        <strain evidence="3">ES005</strain>
    </source>
</reference>
<dbReference type="Pfam" id="PF01613">
    <property type="entry name" value="Flavin_Reduct"/>
    <property type="match status" value="1"/>
</dbReference>
<proteinExistence type="inferred from homology"/>
<keyword evidence="4" id="KW-1185">Reference proteome</keyword>
<evidence type="ECO:0000259" key="2">
    <source>
        <dbReference type="Pfam" id="PF01613"/>
    </source>
</evidence>
<dbReference type="RefSeq" id="WP_207300454.1">
    <property type="nucleotide sequence ID" value="NZ_CP071444.1"/>
</dbReference>
<dbReference type="PANTHER" id="PTHR43567:SF5">
    <property type="entry name" value="HYPOTHETICAL CYTOSOLIC PROTEIN"/>
    <property type="match status" value="1"/>
</dbReference>
<dbReference type="GO" id="GO:0010181">
    <property type="term" value="F:FMN binding"/>
    <property type="evidence" value="ECO:0007669"/>
    <property type="project" value="InterPro"/>
</dbReference>
<dbReference type="KEGG" id="alka:J0B03_03340"/>
<dbReference type="Proteomes" id="UP000663499">
    <property type="component" value="Chromosome"/>
</dbReference>
<evidence type="ECO:0000313" key="3">
    <source>
        <dbReference type="EMBL" id="QSX09115.1"/>
    </source>
</evidence>
<name>A0A975AJ18_9FIRM</name>
<dbReference type="InterPro" id="IPR052174">
    <property type="entry name" value="Flavoredoxin"/>
</dbReference>
<dbReference type="Gene3D" id="2.30.110.10">
    <property type="entry name" value="Electron Transport, Fmn-binding Protein, Chain A"/>
    <property type="match status" value="1"/>
</dbReference>
<accession>A0A975AJ18</accession>
<dbReference type="GO" id="GO:0016646">
    <property type="term" value="F:oxidoreductase activity, acting on the CH-NH group of donors, NAD or NADP as acceptor"/>
    <property type="evidence" value="ECO:0007669"/>
    <property type="project" value="UniProtKB-ARBA"/>
</dbReference>
<sequence>MTSLFQDDLNTAMESMAKGGAFLTVSDGERTNTMTIGWGYVGHQWQMPVFVALVRKSRYTYEILEKGTEFTVSIPVLGTMKKALGICGTTSGRDGNKFEKAELTLSPGKTVGVPVIAGCGNYMECRIVYRQDMVPSQLDPALREVHYEKKNNDYHTLYFGEILQSY</sequence>
<dbReference type="InterPro" id="IPR012349">
    <property type="entry name" value="Split_barrel_FMN-bd"/>
</dbReference>
<dbReference type="SUPFAM" id="SSF50475">
    <property type="entry name" value="FMN-binding split barrel"/>
    <property type="match status" value="1"/>
</dbReference>
<dbReference type="AlphaFoldDB" id="A0A975AJ18"/>
<dbReference type="PANTHER" id="PTHR43567">
    <property type="entry name" value="FLAVOREDOXIN-RELATED-RELATED"/>
    <property type="match status" value="1"/>
</dbReference>